<dbReference type="Proteomes" id="UP001156690">
    <property type="component" value="Unassembled WGS sequence"/>
</dbReference>
<dbReference type="InterPro" id="IPR006148">
    <property type="entry name" value="Glc/Gal-6P_isomerase"/>
</dbReference>
<feature type="domain" description="Glucosamine/galactosamine-6-phosphate isomerase" evidence="2">
    <location>
        <begin position="10"/>
        <end position="219"/>
    </location>
</feature>
<keyword evidence="4" id="KW-1185">Reference proteome</keyword>
<organism evidence="3 4">
    <name type="scientific">Vibrio penaeicida</name>
    <dbReference type="NCBI Taxonomy" id="104609"/>
    <lineage>
        <taxon>Bacteria</taxon>
        <taxon>Pseudomonadati</taxon>
        <taxon>Pseudomonadota</taxon>
        <taxon>Gammaproteobacteria</taxon>
        <taxon>Vibrionales</taxon>
        <taxon>Vibrionaceae</taxon>
        <taxon>Vibrio</taxon>
    </lineage>
</organism>
<evidence type="ECO:0000313" key="3">
    <source>
        <dbReference type="EMBL" id="GLQ75695.1"/>
    </source>
</evidence>
<gene>
    <name evidence="3" type="primary">agaI</name>
    <name evidence="3" type="ORF">GCM10007932_50580</name>
</gene>
<evidence type="ECO:0000259" key="2">
    <source>
        <dbReference type="Pfam" id="PF01182"/>
    </source>
</evidence>
<proteinExistence type="predicted"/>
<name>A0AAV5NZ17_9VIBR</name>
<evidence type="ECO:0000313" key="4">
    <source>
        <dbReference type="Proteomes" id="UP001156690"/>
    </source>
</evidence>
<dbReference type="AlphaFoldDB" id="A0AAV5NZ17"/>
<dbReference type="InterPro" id="IPR037171">
    <property type="entry name" value="NagB/RpiA_transferase-like"/>
</dbReference>
<dbReference type="Gene3D" id="3.40.50.1360">
    <property type="match status" value="1"/>
</dbReference>
<dbReference type="GO" id="GO:0004342">
    <property type="term" value="F:glucosamine-6-phosphate deaminase activity"/>
    <property type="evidence" value="ECO:0007669"/>
    <property type="project" value="InterPro"/>
</dbReference>
<reference evidence="4" key="1">
    <citation type="journal article" date="2019" name="Int. J. Syst. Evol. Microbiol.">
        <title>The Global Catalogue of Microorganisms (GCM) 10K type strain sequencing project: providing services to taxonomists for standard genome sequencing and annotation.</title>
        <authorList>
            <consortium name="The Broad Institute Genomics Platform"/>
            <consortium name="The Broad Institute Genome Sequencing Center for Infectious Disease"/>
            <person name="Wu L."/>
            <person name="Ma J."/>
        </authorList>
    </citation>
    <scope>NUCLEOTIDE SEQUENCE [LARGE SCALE GENOMIC DNA]</scope>
    <source>
        <strain evidence="4">NBRC 15640</strain>
    </source>
</reference>
<dbReference type="GO" id="GO:0006043">
    <property type="term" value="P:glucosamine catabolic process"/>
    <property type="evidence" value="ECO:0007669"/>
    <property type="project" value="TreeGrafter"/>
</dbReference>
<dbReference type="GO" id="GO:0019262">
    <property type="term" value="P:N-acetylneuraminate catabolic process"/>
    <property type="evidence" value="ECO:0007669"/>
    <property type="project" value="TreeGrafter"/>
</dbReference>
<evidence type="ECO:0000256" key="1">
    <source>
        <dbReference type="ARBA" id="ARBA00022801"/>
    </source>
</evidence>
<keyword evidence="1" id="KW-0378">Hydrolase</keyword>
<dbReference type="GO" id="GO:0006046">
    <property type="term" value="P:N-acetylglucosamine catabolic process"/>
    <property type="evidence" value="ECO:0007669"/>
    <property type="project" value="TreeGrafter"/>
</dbReference>
<dbReference type="PANTHER" id="PTHR11280:SF5">
    <property type="entry name" value="GLUCOSAMINE-6-PHOSPHATE ISOMERASE"/>
    <property type="match status" value="1"/>
</dbReference>
<dbReference type="PANTHER" id="PTHR11280">
    <property type="entry name" value="GLUCOSAMINE-6-PHOSPHATE ISOMERASE"/>
    <property type="match status" value="1"/>
</dbReference>
<accession>A0AAV5NZ17</accession>
<dbReference type="GO" id="GO:0005975">
    <property type="term" value="P:carbohydrate metabolic process"/>
    <property type="evidence" value="ECO:0007669"/>
    <property type="project" value="InterPro"/>
</dbReference>
<dbReference type="GO" id="GO:0005829">
    <property type="term" value="C:cytosol"/>
    <property type="evidence" value="ECO:0007669"/>
    <property type="project" value="TreeGrafter"/>
</dbReference>
<dbReference type="EMBL" id="BSNX01000075">
    <property type="protein sequence ID" value="GLQ75695.1"/>
    <property type="molecule type" value="Genomic_DNA"/>
</dbReference>
<dbReference type="SUPFAM" id="SSF100950">
    <property type="entry name" value="NagB/RpiA/CoA transferase-like"/>
    <property type="match status" value="1"/>
</dbReference>
<dbReference type="Pfam" id="PF01182">
    <property type="entry name" value="Glucosamine_iso"/>
    <property type="match status" value="1"/>
</dbReference>
<dbReference type="GO" id="GO:0042802">
    <property type="term" value="F:identical protein binding"/>
    <property type="evidence" value="ECO:0007669"/>
    <property type="project" value="TreeGrafter"/>
</dbReference>
<dbReference type="InterPro" id="IPR004547">
    <property type="entry name" value="Glucosamine6P_isomerase"/>
</dbReference>
<protein>
    <submittedName>
        <fullName evidence="3">Glucosamine-6-phosphate deaminase</fullName>
    </submittedName>
</protein>
<sequence>MNVTQLKNHQEVSAYLARMLTSQIQVTPDSRIILASGGTPSLAYEITGEQLLGVDTSRVTIIKLDEWVGLPETSGSSCEYQLTHEVIKPWGIEPHHYISFNGSASDILSEALRVKSQLTAYQPAHLCVLGIGLNGHIGFLEPSPSLPHRSSVVPLHAMSKNHPMVKNQYEVSLGITIGIGDIMECEKVVLVATGEHKQQILARLLESDISTSLPASLLKLHPNVELIVDDSAMF</sequence>
<comment type="caution">
    <text evidence="3">The sequence shown here is derived from an EMBL/GenBank/DDBJ whole genome shotgun (WGS) entry which is preliminary data.</text>
</comment>
<dbReference type="RefSeq" id="WP_126606844.1">
    <property type="nucleotide sequence ID" value="NZ_AP025145.1"/>
</dbReference>